<dbReference type="Proteomes" id="UP001354931">
    <property type="component" value="Unassembled WGS sequence"/>
</dbReference>
<evidence type="ECO:0000256" key="1">
    <source>
        <dbReference type="ARBA" id="ARBA00004191"/>
    </source>
</evidence>
<evidence type="ECO:0000259" key="8">
    <source>
        <dbReference type="PROSITE" id="PS51884"/>
    </source>
</evidence>
<keyword evidence="3" id="KW-0964">Secreted</keyword>
<gene>
    <name evidence="9" type="ORF">OKJ99_13175</name>
</gene>
<keyword evidence="6 7" id="KW-0034">Amyloid</keyword>
<dbReference type="PROSITE" id="PS51884">
    <property type="entry name" value="CHAPLIN"/>
    <property type="match status" value="1"/>
</dbReference>
<evidence type="ECO:0000256" key="7">
    <source>
        <dbReference type="PROSITE-ProRule" id="PRU01232"/>
    </source>
</evidence>
<name>A0ABU6F371_9ACTN</name>
<keyword evidence="5" id="KW-0130">Cell adhesion</keyword>
<comment type="subcellular location">
    <subcellularLocation>
        <location evidence="1">Secreted</location>
        <location evidence="1">Cell wall</location>
    </subcellularLocation>
</comment>
<proteinExistence type="predicted"/>
<dbReference type="Pfam" id="PF03777">
    <property type="entry name" value="ChpA-C"/>
    <property type="match status" value="1"/>
</dbReference>
<evidence type="ECO:0000256" key="5">
    <source>
        <dbReference type="ARBA" id="ARBA00022889"/>
    </source>
</evidence>
<evidence type="ECO:0000256" key="2">
    <source>
        <dbReference type="ARBA" id="ARBA00022512"/>
    </source>
</evidence>
<evidence type="ECO:0000256" key="3">
    <source>
        <dbReference type="ARBA" id="ARBA00022525"/>
    </source>
</evidence>
<keyword evidence="10" id="KW-1185">Reference proteome</keyword>
<protein>
    <submittedName>
        <fullName evidence="9">Chaplin</fullName>
    </submittedName>
</protein>
<feature type="domain" description="Chaplin" evidence="8">
    <location>
        <begin position="15"/>
        <end position="55"/>
    </location>
</feature>
<keyword evidence="4" id="KW-0732">Signal</keyword>
<accession>A0ABU6F371</accession>
<reference evidence="9 10" key="1">
    <citation type="submission" date="2022-10" db="EMBL/GenBank/DDBJ databases">
        <authorList>
            <person name="Xie J."/>
            <person name="Shen N."/>
        </authorList>
    </citation>
    <scope>NUCLEOTIDE SEQUENCE [LARGE SCALE GENOMIC DNA]</scope>
    <source>
        <strain evidence="9 10">YIM65594</strain>
    </source>
</reference>
<comment type="caution">
    <text evidence="9">The sequence shown here is derived from an EMBL/GenBank/DDBJ whole genome shotgun (WGS) entry which is preliminary data.</text>
</comment>
<organism evidence="9 10">
    <name type="scientific">Streptomyces endophyticus</name>
    <dbReference type="NCBI Taxonomy" id="714166"/>
    <lineage>
        <taxon>Bacteria</taxon>
        <taxon>Bacillati</taxon>
        <taxon>Actinomycetota</taxon>
        <taxon>Actinomycetes</taxon>
        <taxon>Kitasatosporales</taxon>
        <taxon>Streptomycetaceae</taxon>
        <taxon>Streptomyces</taxon>
    </lineage>
</organism>
<evidence type="ECO:0000256" key="6">
    <source>
        <dbReference type="ARBA" id="ARBA00023087"/>
    </source>
</evidence>
<sequence>MAAADTDPFGVAQNSPGVVSGNVVQIPVHVPVGVCGNSVNVAALLNPALGNYCVNK</sequence>
<keyword evidence="2" id="KW-0134">Cell wall</keyword>
<evidence type="ECO:0000256" key="4">
    <source>
        <dbReference type="ARBA" id="ARBA00022729"/>
    </source>
</evidence>
<evidence type="ECO:0000313" key="9">
    <source>
        <dbReference type="EMBL" id="MEB8338450.1"/>
    </source>
</evidence>
<dbReference type="InterPro" id="IPR005528">
    <property type="entry name" value="ChpA-H"/>
</dbReference>
<dbReference type="EMBL" id="JAOZYC010000093">
    <property type="protein sequence ID" value="MEB8338450.1"/>
    <property type="molecule type" value="Genomic_DNA"/>
</dbReference>
<evidence type="ECO:0000313" key="10">
    <source>
        <dbReference type="Proteomes" id="UP001354931"/>
    </source>
</evidence>